<dbReference type="OrthoDB" id="7064115at2"/>
<dbReference type="Proteomes" id="UP000252792">
    <property type="component" value="Unassembled WGS sequence"/>
</dbReference>
<keyword evidence="2" id="KW-1185">Reference proteome</keyword>
<dbReference type="RefSeq" id="WP_113918561.1">
    <property type="nucleotide sequence ID" value="NZ_QNSE01000023.1"/>
</dbReference>
<evidence type="ECO:0000313" key="1">
    <source>
        <dbReference type="EMBL" id="RBP77971.1"/>
    </source>
</evidence>
<organism evidence="1 2">
    <name type="scientific">Marinomonas rhizomae</name>
    <dbReference type="NCBI Taxonomy" id="491948"/>
    <lineage>
        <taxon>Bacteria</taxon>
        <taxon>Pseudomonadati</taxon>
        <taxon>Pseudomonadota</taxon>
        <taxon>Gammaproteobacteria</taxon>
        <taxon>Oceanospirillales</taxon>
        <taxon>Oceanospirillaceae</taxon>
        <taxon>Marinomonas</taxon>
    </lineage>
</organism>
<name>A0A366IT53_9GAMM</name>
<gene>
    <name evidence="1" type="ORF">DFP80_1238</name>
</gene>
<dbReference type="AlphaFoldDB" id="A0A366IT53"/>
<reference evidence="1 2" key="1">
    <citation type="submission" date="2018-06" db="EMBL/GenBank/DDBJ databases">
        <title>Genomic Encyclopedia of Type Strains, Phase III (KMG-III): the genomes of soil and plant-associated and newly described type strains.</title>
        <authorList>
            <person name="Whitman W."/>
        </authorList>
    </citation>
    <scope>NUCLEOTIDE SEQUENCE [LARGE SCALE GENOMIC DNA]</scope>
    <source>
        <strain evidence="1 2">CECT 7377</strain>
    </source>
</reference>
<comment type="caution">
    <text evidence="1">The sequence shown here is derived from an EMBL/GenBank/DDBJ whole genome shotgun (WGS) entry which is preliminary data.</text>
</comment>
<proteinExistence type="predicted"/>
<sequence length="178" mass="20005">MTPFLPVTKNALFGCAMCLSIGKVHALDIEIDPLAYALNGHSVHFGFGENQFRFDIGVFGLDAPEAFHGDERYDLRFDGYGVKLDYLFGRYYGAFIGLEANSSKVKYTLKSTNQTTTRTQISLGPRIGYRIMYSKNITITPWIGIDFNLDHDDVSLNGQKFDSSPISLFPTVHLGWKF</sequence>
<evidence type="ECO:0008006" key="3">
    <source>
        <dbReference type="Google" id="ProtNLM"/>
    </source>
</evidence>
<protein>
    <recommendedName>
        <fullName evidence="3">Outer membrane protein with beta-barrel domain</fullName>
    </recommendedName>
</protein>
<accession>A0A366IT53</accession>
<dbReference type="EMBL" id="QNSE01000023">
    <property type="protein sequence ID" value="RBP77971.1"/>
    <property type="molecule type" value="Genomic_DNA"/>
</dbReference>
<evidence type="ECO:0000313" key="2">
    <source>
        <dbReference type="Proteomes" id="UP000252792"/>
    </source>
</evidence>